<dbReference type="SUPFAM" id="SSF54495">
    <property type="entry name" value="UBC-like"/>
    <property type="match status" value="1"/>
</dbReference>
<evidence type="ECO:0000256" key="1">
    <source>
        <dbReference type="SAM" id="MobiDB-lite"/>
    </source>
</evidence>
<comment type="caution">
    <text evidence="3">The sequence shown here is derived from an EMBL/GenBank/DDBJ whole genome shotgun (WGS) entry which is preliminary data.</text>
</comment>
<dbReference type="PROSITE" id="PS50127">
    <property type="entry name" value="UBC_2"/>
    <property type="match status" value="1"/>
</dbReference>
<dbReference type="CDD" id="cd23802">
    <property type="entry name" value="UBCc_UBE2Q"/>
    <property type="match status" value="1"/>
</dbReference>
<organism evidence="3 4">
    <name type="scientific">Oopsacas minuta</name>
    <dbReference type="NCBI Taxonomy" id="111878"/>
    <lineage>
        <taxon>Eukaryota</taxon>
        <taxon>Metazoa</taxon>
        <taxon>Porifera</taxon>
        <taxon>Hexactinellida</taxon>
        <taxon>Hexasterophora</taxon>
        <taxon>Lyssacinosida</taxon>
        <taxon>Leucopsacidae</taxon>
        <taxon>Oopsacas</taxon>
    </lineage>
</organism>
<dbReference type="InterPro" id="IPR016135">
    <property type="entry name" value="UBQ-conjugating_enzyme/RWD"/>
</dbReference>
<reference evidence="3 4" key="1">
    <citation type="journal article" date="2023" name="BMC Biol.">
        <title>The compact genome of the sponge Oopsacas minuta (Hexactinellida) is lacking key metazoan core genes.</title>
        <authorList>
            <person name="Santini S."/>
            <person name="Schenkelaars Q."/>
            <person name="Jourda C."/>
            <person name="Duchesne M."/>
            <person name="Belahbib H."/>
            <person name="Rocher C."/>
            <person name="Selva M."/>
            <person name="Riesgo A."/>
            <person name="Vervoort M."/>
            <person name="Leys S.P."/>
            <person name="Kodjabachian L."/>
            <person name="Le Bivic A."/>
            <person name="Borchiellini C."/>
            <person name="Claverie J.M."/>
            <person name="Renard E."/>
        </authorList>
    </citation>
    <scope>NUCLEOTIDE SEQUENCE [LARGE SCALE GENOMIC DNA]</scope>
    <source>
        <strain evidence="3">SPO-2</strain>
    </source>
</reference>
<proteinExistence type="predicted"/>
<dbReference type="Gene3D" id="3.10.110.10">
    <property type="entry name" value="Ubiquitin Conjugating Enzyme"/>
    <property type="match status" value="1"/>
</dbReference>
<feature type="compositionally biased region" description="Acidic residues" evidence="1">
    <location>
        <begin position="114"/>
        <end position="149"/>
    </location>
</feature>
<gene>
    <name evidence="3" type="ORF">LOD99_4164</name>
</gene>
<evidence type="ECO:0000259" key="2">
    <source>
        <dbReference type="PROSITE" id="PS50127"/>
    </source>
</evidence>
<name>A0AAV7JVK2_9METZ</name>
<feature type="domain" description="UBC core" evidence="2">
    <location>
        <begin position="177"/>
        <end position="340"/>
    </location>
</feature>
<dbReference type="SMART" id="SM00212">
    <property type="entry name" value="UBCc"/>
    <property type="match status" value="1"/>
</dbReference>
<evidence type="ECO:0000313" key="3">
    <source>
        <dbReference type="EMBL" id="KAI6652778.1"/>
    </source>
</evidence>
<accession>A0AAV7JVK2</accession>
<keyword evidence="4" id="KW-1185">Reference proteome</keyword>
<dbReference type="InterPro" id="IPR000608">
    <property type="entry name" value="UBC"/>
</dbReference>
<dbReference type="EMBL" id="JAKMXF010000297">
    <property type="protein sequence ID" value="KAI6652778.1"/>
    <property type="molecule type" value="Genomic_DNA"/>
</dbReference>
<dbReference type="PANTHER" id="PTHR24067">
    <property type="entry name" value="UBIQUITIN-CONJUGATING ENZYME E2"/>
    <property type="match status" value="1"/>
</dbReference>
<dbReference type="InterPro" id="IPR050113">
    <property type="entry name" value="Ub_conjugating_enzyme"/>
</dbReference>
<dbReference type="AlphaFoldDB" id="A0AAV7JVK2"/>
<sequence>MASNNLDEYNLAWLSGCVEEWLLKSGRHHGFTMKEKKDNRVYLCCPNASGEVYIELGEQGLSLWTENPALQTIIQNSRVLDMLEDSASKISDPVPALEALASGLLSEPKSEQSTDMDELSDEDNQPDDYVSDEDVDDYYGPEDLIDEAPGEVVKEKEKEPDDGLSADKFFTGDGTPMAVQRLLHDLRNLNKIGTKYGFLGAPRGDNLFLWDVKLMDFEKGTKLAKDIHKWAKTTKHDECIYMEMKFPKDYPMAPPFVRVLRPKFMFLTGHITIGGSVCMQVLTRSGWQPTNDIESVLVQIRAQICADPNASLNVADKTDYSESEARSAFERMCARYGWKN</sequence>
<feature type="region of interest" description="Disordered" evidence="1">
    <location>
        <begin position="105"/>
        <end position="170"/>
    </location>
</feature>
<evidence type="ECO:0000313" key="4">
    <source>
        <dbReference type="Proteomes" id="UP001165289"/>
    </source>
</evidence>
<dbReference type="Pfam" id="PF00179">
    <property type="entry name" value="UQ_con"/>
    <property type="match status" value="1"/>
</dbReference>
<feature type="compositionally biased region" description="Basic and acidic residues" evidence="1">
    <location>
        <begin position="152"/>
        <end position="161"/>
    </location>
</feature>
<protein>
    <submittedName>
        <fullName evidence="3">Ubiquitin-conjugating enzyme E2 25-like</fullName>
    </submittedName>
</protein>
<dbReference type="Proteomes" id="UP001165289">
    <property type="component" value="Unassembled WGS sequence"/>
</dbReference>